<dbReference type="InterPro" id="IPR022830">
    <property type="entry name" value="Indigdn_synthA-like"/>
</dbReference>
<proteinExistence type="inferred from homology"/>
<feature type="domain" description="Carbohydrate kinase PfkB" evidence="8">
    <location>
        <begin position="383"/>
        <end position="679"/>
    </location>
</feature>
<dbReference type="GO" id="GO:0016301">
    <property type="term" value="F:kinase activity"/>
    <property type="evidence" value="ECO:0007669"/>
    <property type="project" value="UniProtKB-KW"/>
</dbReference>
<dbReference type="EMBL" id="CAICTM010000293">
    <property type="protein sequence ID" value="CAB9507132.1"/>
    <property type="molecule type" value="Genomic_DNA"/>
</dbReference>
<dbReference type="GO" id="GO:0046872">
    <property type="term" value="F:metal ion binding"/>
    <property type="evidence" value="ECO:0007669"/>
    <property type="project" value="UniProtKB-KW"/>
</dbReference>
<evidence type="ECO:0000256" key="3">
    <source>
        <dbReference type="ARBA" id="ARBA00022777"/>
    </source>
</evidence>
<dbReference type="InterPro" id="IPR007342">
    <property type="entry name" value="PsuG"/>
</dbReference>
<keyword evidence="10" id="KW-1185">Reference proteome</keyword>
<evidence type="ECO:0000256" key="1">
    <source>
        <dbReference type="ARBA" id="ARBA00022679"/>
    </source>
</evidence>
<protein>
    <submittedName>
        <fullName evidence="9">Pseudouridine-5'-phosphate glycosidase</fullName>
    </submittedName>
</protein>
<keyword evidence="6" id="KW-0456">Lyase</keyword>
<dbReference type="InterPro" id="IPR002173">
    <property type="entry name" value="Carboh/pur_kinase_PfkB_CS"/>
</dbReference>
<name>A0A9N8HBV6_9STRA</name>
<sequence length="690" mass="73034">MILQRLNGTSCVSLRRLSQRRRREFSSLQNYLQVDKTVEEALKNGEPIVALESTIVAHGMPFPQNLETAQSVESIVQSKGAVPATIAVKNGVCHVGLTGDELEDLARAGEEKRAQKCSTRELSLILARHRLAENTRGRRPHQWGATTVASTMALAHTAKIDTFVTGGIGGVHRGVENTMDISADLTELSRTPVVVVSAGIKSILDIPRTLEVLETNGVPTVAFQADEFPCFFSPNSGIMAPARVDSAVEVASAFSAARALNFPHGMLVAVPPPNSAGESIEQAIQEALEEANKRGLHGQAVTPFILKRVAETTGGDSLRCNISLVQNNAQVGSEIAVAIAEQKNSTSVGILPSELPRPSPVIVMGGTVLDIVAKPKSGALLLGTSNPADCTESDGGVARNVAEVLGRLGSKPLLYSAVGHDARGLALQRRQSEYGIQDSHMTIHVVEGSNTATYLAVLEGETNDLHTACADMAVMSDIQKPPRELLSTAKILLVDANPPIDTLRSAACEASDLGVDVYFEPTSVPKAQLAAHDAAFLRALTGAFPNLSELIAMRDAACGATGDLGEPGLDIEEIRFITAQVLSCMSPKKACLVVTMGSEGVLLATKKGDRQSGDESDPADYQFRHFPVVDEVEVQNSTGAGDTLAGAFLHALLEGKDESEAVSWGMQAAALSLQSSDRTISPELSKLRIS</sequence>
<reference evidence="9" key="1">
    <citation type="submission" date="2020-06" db="EMBL/GenBank/DDBJ databases">
        <authorList>
            <consortium name="Plant Systems Biology data submission"/>
        </authorList>
    </citation>
    <scope>NUCLEOTIDE SEQUENCE</scope>
    <source>
        <strain evidence="9">D6</strain>
    </source>
</reference>
<dbReference type="PROSITE" id="PS00584">
    <property type="entry name" value="PFKB_KINASES_2"/>
    <property type="match status" value="1"/>
</dbReference>
<dbReference type="InterPro" id="IPR011611">
    <property type="entry name" value="PfkB_dom"/>
</dbReference>
<dbReference type="HAMAP" id="MF_01876">
    <property type="entry name" value="PsiMP_glycosidase"/>
    <property type="match status" value="1"/>
</dbReference>
<dbReference type="PROSITE" id="PS00583">
    <property type="entry name" value="PFKB_KINASES_1"/>
    <property type="match status" value="1"/>
</dbReference>
<organism evidence="9 10">
    <name type="scientific">Seminavis robusta</name>
    <dbReference type="NCBI Taxonomy" id="568900"/>
    <lineage>
        <taxon>Eukaryota</taxon>
        <taxon>Sar</taxon>
        <taxon>Stramenopiles</taxon>
        <taxon>Ochrophyta</taxon>
        <taxon>Bacillariophyta</taxon>
        <taxon>Bacillariophyceae</taxon>
        <taxon>Bacillariophycidae</taxon>
        <taxon>Naviculales</taxon>
        <taxon>Naviculaceae</taxon>
        <taxon>Seminavis</taxon>
    </lineage>
</organism>
<evidence type="ECO:0000256" key="2">
    <source>
        <dbReference type="ARBA" id="ARBA00022723"/>
    </source>
</evidence>
<dbReference type="GO" id="GO:0005737">
    <property type="term" value="C:cytoplasm"/>
    <property type="evidence" value="ECO:0007669"/>
    <property type="project" value="TreeGrafter"/>
</dbReference>
<keyword evidence="1" id="KW-0808">Transferase</keyword>
<evidence type="ECO:0000313" key="10">
    <source>
        <dbReference type="Proteomes" id="UP001153069"/>
    </source>
</evidence>
<evidence type="ECO:0000256" key="5">
    <source>
        <dbReference type="ARBA" id="ARBA00023211"/>
    </source>
</evidence>
<dbReference type="Pfam" id="PF00294">
    <property type="entry name" value="PfkB"/>
    <property type="match status" value="1"/>
</dbReference>
<dbReference type="InterPro" id="IPR029056">
    <property type="entry name" value="Ribokinase-like"/>
</dbReference>
<evidence type="ECO:0000256" key="4">
    <source>
        <dbReference type="ARBA" id="ARBA00022801"/>
    </source>
</evidence>
<dbReference type="GO" id="GO:0016798">
    <property type="term" value="F:hydrolase activity, acting on glycosyl bonds"/>
    <property type="evidence" value="ECO:0007669"/>
    <property type="project" value="UniProtKB-KW"/>
</dbReference>
<dbReference type="GO" id="GO:0004730">
    <property type="term" value="F:pseudouridylate synthase activity"/>
    <property type="evidence" value="ECO:0007669"/>
    <property type="project" value="InterPro"/>
</dbReference>
<keyword evidence="3" id="KW-0418">Kinase</keyword>
<dbReference type="PANTHER" id="PTHR42909">
    <property type="entry name" value="ZGC:136858"/>
    <property type="match status" value="1"/>
</dbReference>
<dbReference type="PANTHER" id="PTHR42909:SF1">
    <property type="entry name" value="CARBOHYDRATE KINASE PFKB DOMAIN-CONTAINING PROTEIN"/>
    <property type="match status" value="1"/>
</dbReference>
<evidence type="ECO:0000259" key="8">
    <source>
        <dbReference type="Pfam" id="PF00294"/>
    </source>
</evidence>
<keyword evidence="2" id="KW-0479">Metal-binding</keyword>
<gene>
    <name evidence="9" type="ORF">SEMRO_294_G110110.1</name>
</gene>
<dbReference type="OrthoDB" id="198885at2759"/>
<dbReference type="Proteomes" id="UP001153069">
    <property type="component" value="Unassembled WGS sequence"/>
</dbReference>
<comment type="caution">
    <text evidence="9">The sequence shown here is derived from an EMBL/GenBank/DDBJ whole genome shotgun (WGS) entry which is preliminary data.</text>
</comment>
<accession>A0A9N8HBV6</accession>
<evidence type="ECO:0000256" key="7">
    <source>
        <dbReference type="ARBA" id="ARBA00023295"/>
    </source>
</evidence>
<dbReference type="SUPFAM" id="SSF53613">
    <property type="entry name" value="Ribokinase-like"/>
    <property type="match status" value="1"/>
</dbReference>
<keyword evidence="5" id="KW-0464">Manganese</keyword>
<dbReference type="Pfam" id="PF04227">
    <property type="entry name" value="Indigoidine_A"/>
    <property type="match status" value="1"/>
</dbReference>
<dbReference type="Gene3D" id="3.40.1790.10">
    <property type="entry name" value="Indigoidine synthase domain"/>
    <property type="match status" value="1"/>
</dbReference>
<dbReference type="Gene3D" id="3.40.1190.20">
    <property type="match status" value="1"/>
</dbReference>
<evidence type="ECO:0000256" key="6">
    <source>
        <dbReference type="ARBA" id="ARBA00023239"/>
    </source>
</evidence>
<dbReference type="CDD" id="cd01941">
    <property type="entry name" value="YeiC_kinase_like"/>
    <property type="match status" value="1"/>
</dbReference>
<keyword evidence="7 9" id="KW-0326">Glycosidase</keyword>
<dbReference type="SUPFAM" id="SSF110581">
    <property type="entry name" value="Indigoidine synthase A-like"/>
    <property type="match status" value="1"/>
</dbReference>
<evidence type="ECO:0000313" key="9">
    <source>
        <dbReference type="EMBL" id="CAB9507132.1"/>
    </source>
</evidence>
<keyword evidence="4" id="KW-0378">Hydrolase</keyword>
<dbReference type="AlphaFoldDB" id="A0A9N8HBV6"/>